<evidence type="ECO:0000256" key="1">
    <source>
        <dbReference type="SAM" id="SignalP"/>
    </source>
</evidence>
<reference evidence="2 3" key="1">
    <citation type="journal article" date="2025" name="Microbiol. Resour. Announc.">
        <title>Draft genome sequences for Neonectria magnoliae and Neonectria punicea, canker pathogens of Liriodendron tulipifera and Acer saccharum in West Virginia.</title>
        <authorList>
            <person name="Petronek H.M."/>
            <person name="Kasson M.T."/>
            <person name="Metheny A.M."/>
            <person name="Stauder C.M."/>
            <person name="Lovett B."/>
            <person name="Lynch S.C."/>
            <person name="Garnas J.R."/>
            <person name="Kasson L.R."/>
            <person name="Stajich J.E."/>
        </authorList>
    </citation>
    <scope>NUCLEOTIDE SEQUENCE [LARGE SCALE GENOMIC DNA]</scope>
    <source>
        <strain evidence="2 3">NRRL 64651</strain>
    </source>
</reference>
<proteinExistence type="predicted"/>
<comment type="caution">
    <text evidence="2">The sequence shown here is derived from an EMBL/GenBank/DDBJ whole genome shotgun (WGS) entry which is preliminary data.</text>
</comment>
<dbReference type="EMBL" id="JAZAVK010000040">
    <property type="protein sequence ID" value="KAK7428557.1"/>
    <property type="molecule type" value="Genomic_DNA"/>
</dbReference>
<dbReference type="Proteomes" id="UP001498421">
    <property type="component" value="Unassembled WGS sequence"/>
</dbReference>
<accession>A0ABR1I6K0</accession>
<sequence length="138" mass="14462">MHFFALAAVLLGTTSILAAPANEKRHACCCCDVSKPAIVCQELDAEDCNCPAVVCPAGAPIVWSEEAKLPQADDKPAKRADGVDDHECCCCDPAIPATVCERRSDPEDCICLAVVCPEDAPTLRAGDPLPTPTPALES</sequence>
<feature type="signal peptide" evidence="1">
    <location>
        <begin position="1"/>
        <end position="18"/>
    </location>
</feature>
<feature type="chain" id="PRO_5047521628" evidence="1">
    <location>
        <begin position="19"/>
        <end position="138"/>
    </location>
</feature>
<keyword evidence="3" id="KW-1185">Reference proteome</keyword>
<evidence type="ECO:0000313" key="3">
    <source>
        <dbReference type="Proteomes" id="UP001498421"/>
    </source>
</evidence>
<organism evidence="2 3">
    <name type="scientific">Neonectria magnoliae</name>
    <dbReference type="NCBI Taxonomy" id="2732573"/>
    <lineage>
        <taxon>Eukaryota</taxon>
        <taxon>Fungi</taxon>
        <taxon>Dikarya</taxon>
        <taxon>Ascomycota</taxon>
        <taxon>Pezizomycotina</taxon>
        <taxon>Sordariomycetes</taxon>
        <taxon>Hypocreomycetidae</taxon>
        <taxon>Hypocreales</taxon>
        <taxon>Nectriaceae</taxon>
        <taxon>Neonectria</taxon>
    </lineage>
</organism>
<protein>
    <submittedName>
        <fullName evidence="2">Uncharacterized protein</fullName>
    </submittedName>
</protein>
<keyword evidence="1" id="KW-0732">Signal</keyword>
<name>A0ABR1I6K0_9HYPO</name>
<gene>
    <name evidence="2" type="ORF">QQZ08_004995</name>
</gene>
<evidence type="ECO:0000313" key="2">
    <source>
        <dbReference type="EMBL" id="KAK7428557.1"/>
    </source>
</evidence>